<gene>
    <name evidence="2" type="ORF">N478_08300</name>
</gene>
<proteinExistence type="predicted"/>
<comment type="caution">
    <text evidence="2">The sequence shown here is derived from an EMBL/GenBank/DDBJ whole genome shotgun (WGS) entry which is preliminary data.</text>
</comment>
<organism evidence="2 3">
    <name type="scientific">Pseudoalteromonas luteoviolacea S4060-1</name>
    <dbReference type="NCBI Taxonomy" id="1365257"/>
    <lineage>
        <taxon>Bacteria</taxon>
        <taxon>Pseudomonadati</taxon>
        <taxon>Pseudomonadota</taxon>
        <taxon>Gammaproteobacteria</taxon>
        <taxon>Alteromonadales</taxon>
        <taxon>Pseudoalteromonadaceae</taxon>
        <taxon>Pseudoalteromonas</taxon>
    </lineage>
</organism>
<keyword evidence="1" id="KW-0472">Membrane</keyword>
<reference evidence="2 3" key="1">
    <citation type="submission" date="2013-07" db="EMBL/GenBank/DDBJ databases">
        <title>Comparative Genomic and Metabolomic Analysis of Twelve Strains of Pseudoalteromonas luteoviolacea.</title>
        <authorList>
            <person name="Vynne N.G."/>
            <person name="Mansson M."/>
            <person name="Gram L."/>
        </authorList>
    </citation>
    <scope>NUCLEOTIDE SEQUENCE [LARGE SCALE GENOMIC DNA]</scope>
    <source>
        <strain evidence="2 3">S4060-1</strain>
    </source>
</reference>
<evidence type="ECO:0000256" key="1">
    <source>
        <dbReference type="SAM" id="Phobius"/>
    </source>
</evidence>
<feature type="transmembrane region" description="Helical" evidence="1">
    <location>
        <begin position="28"/>
        <end position="48"/>
    </location>
</feature>
<evidence type="ECO:0000313" key="3">
    <source>
        <dbReference type="Proteomes" id="UP000076661"/>
    </source>
</evidence>
<accession>A0A167IM68</accession>
<dbReference type="Proteomes" id="UP000076661">
    <property type="component" value="Unassembled WGS sequence"/>
</dbReference>
<dbReference type="EMBL" id="AUXX01000067">
    <property type="protein sequence ID" value="KZN59709.1"/>
    <property type="molecule type" value="Genomic_DNA"/>
</dbReference>
<evidence type="ECO:0000313" key="2">
    <source>
        <dbReference type="EMBL" id="KZN59709.1"/>
    </source>
</evidence>
<name>A0A167IM68_9GAMM</name>
<dbReference type="AlphaFoldDB" id="A0A167IM68"/>
<protein>
    <submittedName>
        <fullName evidence="2">Uncharacterized protein</fullName>
    </submittedName>
</protein>
<sequence length="50" mass="5490">MAVPFLKTNIKQELFPCPQTVANSDINSIAIVIFCLFCVLSSVTNFVLAQ</sequence>
<keyword evidence="1" id="KW-0812">Transmembrane</keyword>
<keyword evidence="1" id="KW-1133">Transmembrane helix</keyword>